<dbReference type="AlphaFoldDB" id="A0A370GXC9"/>
<dbReference type="EMBL" id="QQAX01000003">
    <property type="protein sequence ID" value="RDI48139.1"/>
    <property type="molecule type" value="Genomic_DNA"/>
</dbReference>
<name>A0A370GXC9_9COXI</name>
<protein>
    <recommendedName>
        <fullName evidence="1">Glycosyltransferase 2-like domain-containing protein</fullName>
    </recommendedName>
</protein>
<gene>
    <name evidence="2" type="ORF">C8D86_103104</name>
</gene>
<reference evidence="2 3" key="1">
    <citation type="submission" date="2018-07" db="EMBL/GenBank/DDBJ databases">
        <title>Genomic Encyclopedia of Type Strains, Phase IV (KMG-IV): sequencing the most valuable type-strain genomes for metagenomic binning, comparative biology and taxonomic classification.</title>
        <authorList>
            <person name="Goeker M."/>
        </authorList>
    </citation>
    <scope>NUCLEOTIDE SEQUENCE [LARGE SCALE GENOMIC DNA]</scope>
    <source>
        <strain evidence="2 3">DSM 16500</strain>
    </source>
</reference>
<dbReference type="Gene3D" id="3.90.550.10">
    <property type="entry name" value="Spore Coat Polysaccharide Biosynthesis Protein SpsA, Chain A"/>
    <property type="match status" value="1"/>
</dbReference>
<organism evidence="2 3">
    <name type="scientific">Aquicella lusitana</name>
    <dbReference type="NCBI Taxonomy" id="254246"/>
    <lineage>
        <taxon>Bacteria</taxon>
        <taxon>Pseudomonadati</taxon>
        <taxon>Pseudomonadota</taxon>
        <taxon>Gammaproteobacteria</taxon>
        <taxon>Legionellales</taxon>
        <taxon>Coxiellaceae</taxon>
        <taxon>Aquicella</taxon>
    </lineage>
</organism>
<feature type="domain" description="Glycosyltransferase 2-like" evidence="1">
    <location>
        <begin position="5"/>
        <end position="73"/>
    </location>
</feature>
<keyword evidence="3" id="KW-1185">Reference proteome</keyword>
<evidence type="ECO:0000313" key="2">
    <source>
        <dbReference type="EMBL" id="RDI48139.1"/>
    </source>
</evidence>
<dbReference type="OrthoDB" id="9802632at2"/>
<dbReference type="InterPro" id="IPR001173">
    <property type="entry name" value="Glyco_trans_2-like"/>
</dbReference>
<dbReference type="Pfam" id="PF00535">
    <property type="entry name" value="Glycos_transf_2"/>
    <property type="match status" value="1"/>
</dbReference>
<proteinExistence type="predicted"/>
<sequence>MTDISFIATCYNEEKHVIGEIKTLQKVATILELTHEILVFNDASMDGTSSVVKASMQQFSHIPAHVYQNKANKALPIILLRTLYALAC</sequence>
<dbReference type="SUPFAM" id="SSF53448">
    <property type="entry name" value="Nucleotide-diphospho-sugar transferases"/>
    <property type="match status" value="1"/>
</dbReference>
<evidence type="ECO:0000313" key="3">
    <source>
        <dbReference type="Proteomes" id="UP000254720"/>
    </source>
</evidence>
<evidence type="ECO:0000259" key="1">
    <source>
        <dbReference type="Pfam" id="PF00535"/>
    </source>
</evidence>
<dbReference type="RefSeq" id="WP_114833615.1">
    <property type="nucleotide sequence ID" value="NZ_LR699114.1"/>
</dbReference>
<comment type="caution">
    <text evidence="2">The sequence shown here is derived from an EMBL/GenBank/DDBJ whole genome shotgun (WGS) entry which is preliminary data.</text>
</comment>
<dbReference type="InterPro" id="IPR029044">
    <property type="entry name" value="Nucleotide-diphossugar_trans"/>
</dbReference>
<dbReference type="Proteomes" id="UP000254720">
    <property type="component" value="Unassembled WGS sequence"/>
</dbReference>
<accession>A0A370GXC9</accession>